<dbReference type="GO" id="GO:0005737">
    <property type="term" value="C:cytoplasm"/>
    <property type="evidence" value="ECO:0007669"/>
    <property type="project" value="UniProtKB-SubCell"/>
</dbReference>
<feature type="region of interest" description="Disordered" evidence="14">
    <location>
        <begin position="1"/>
        <end position="83"/>
    </location>
</feature>
<dbReference type="GO" id="GO:0003676">
    <property type="term" value="F:nucleic acid binding"/>
    <property type="evidence" value="ECO:0007669"/>
    <property type="project" value="InterPro"/>
</dbReference>
<keyword evidence="10 13" id="KW-0239">DNA-directed DNA polymerase</keyword>
<keyword evidence="11 13" id="KW-0234">DNA repair</keyword>
<evidence type="ECO:0000256" key="3">
    <source>
        <dbReference type="ARBA" id="ARBA00012417"/>
    </source>
</evidence>
<feature type="compositionally biased region" description="Low complexity" evidence="14">
    <location>
        <begin position="1"/>
        <end position="14"/>
    </location>
</feature>
<evidence type="ECO:0000256" key="12">
    <source>
        <dbReference type="ARBA" id="ARBA00049244"/>
    </source>
</evidence>
<dbReference type="Gene3D" id="3.20.20.140">
    <property type="entry name" value="Metal-dependent hydrolases"/>
    <property type="match status" value="1"/>
</dbReference>
<dbReference type="Gene3D" id="1.10.150.870">
    <property type="match status" value="1"/>
</dbReference>
<dbReference type="Pfam" id="PF17657">
    <property type="entry name" value="DNA_pol3_finger"/>
    <property type="match status" value="1"/>
</dbReference>
<dbReference type="EC" id="2.7.7.7" evidence="3 13"/>
<dbReference type="GO" id="GO:0003887">
    <property type="term" value="F:DNA-directed DNA polymerase activity"/>
    <property type="evidence" value="ECO:0007669"/>
    <property type="project" value="UniProtKB-UniRule"/>
</dbReference>
<dbReference type="NCBIfam" id="TIGR00594">
    <property type="entry name" value="polc"/>
    <property type="match status" value="1"/>
</dbReference>
<evidence type="ECO:0000259" key="15">
    <source>
        <dbReference type="SMART" id="SM00481"/>
    </source>
</evidence>
<dbReference type="Pfam" id="PF02811">
    <property type="entry name" value="PHP"/>
    <property type="match status" value="1"/>
</dbReference>
<dbReference type="Pfam" id="PF01336">
    <property type="entry name" value="tRNA_anti-codon"/>
    <property type="match status" value="1"/>
</dbReference>
<dbReference type="OrthoDB" id="9803237at2"/>
<dbReference type="EMBL" id="CP043046">
    <property type="protein sequence ID" value="QEI07278.1"/>
    <property type="molecule type" value="Genomic_DNA"/>
</dbReference>
<evidence type="ECO:0000256" key="2">
    <source>
        <dbReference type="ARBA" id="ARBA00007391"/>
    </source>
</evidence>
<dbReference type="Pfam" id="PF14579">
    <property type="entry name" value="HHH_6"/>
    <property type="match status" value="1"/>
</dbReference>
<dbReference type="InterPro" id="IPR004365">
    <property type="entry name" value="NA-bd_OB_tRNA"/>
</dbReference>
<dbReference type="PANTHER" id="PTHR32294">
    <property type="entry name" value="DNA POLYMERASE III SUBUNIT ALPHA"/>
    <property type="match status" value="1"/>
</dbReference>
<dbReference type="Pfam" id="PF07733">
    <property type="entry name" value="DNA_pol3_alpha"/>
    <property type="match status" value="1"/>
</dbReference>
<dbReference type="GO" id="GO:0008408">
    <property type="term" value="F:3'-5' exonuclease activity"/>
    <property type="evidence" value="ECO:0007669"/>
    <property type="project" value="InterPro"/>
</dbReference>
<evidence type="ECO:0000256" key="11">
    <source>
        <dbReference type="ARBA" id="ARBA00023204"/>
    </source>
</evidence>
<evidence type="ECO:0000256" key="6">
    <source>
        <dbReference type="ARBA" id="ARBA00022679"/>
    </source>
</evidence>
<name>A0A5C0AY21_9BURK</name>
<dbReference type="InterPro" id="IPR029460">
    <property type="entry name" value="DNAPol_HHH"/>
</dbReference>
<keyword evidence="7 13" id="KW-0548">Nucleotidyltransferase</keyword>
<accession>A0A5C0AY21</accession>
<comment type="similarity">
    <text evidence="2 13">Belongs to the DNA polymerase type-C family. DnaE2 subfamily.</text>
</comment>
<evidence type="ECO:0000256" key="13">
    <source>
        <dbReference type="HAMAP-Rule" id="MF_01902"/>
    </source>
</evidence>
<keyword evidence="8 13" id="KW-0235">DNA replication</keyword>
<dbReference type="NCBIfam" id="NF004225">
    <property type="entry name" value="PRK05672.1"/>
    <property type="match status" value="1"/>
</dbReference>
<dbReference type="InterPro" id="IPR004013">
    <property type="entry name" value="PHP_dom"/>
</dbReference>
<dbReference type="InterPro" id="IPR023073">
    <property type="entry name" value="DnaE2"/>
</dbReference>
<feature type="domain" description="Polymerase/histidinol phosphatase N-terminal" evidence="15">
    <location>
        <begin position="87"/>
        <end position="154"/>
    </location>
</feature>
<dbReference type="GO" id="GO:0006281">
    <property type="term" value="P:DNA repair"/>
    <property type="evidence" value="ECO:0007669"/>
    <property type="project" value="UniProtKB-UniRule"/>
</dbReference>
<keyword evidence="5 13" id="KW-0963">Cytoplasm</keyword>
<proteinExistence type="inferred from homology"/>
<dbReference type="KEGG" id="pacr:FXN63_16560"/>
<dbReference type="InterPro" id="IPR040982">
    <property type="entry name" value="DNA_pol3_finger"/>
</dbReference>
<dbReference type="SMART" id="SM00481">
    <property type="entry name" value="POLIIIAc"/>
    <property type="match status" value="1"/>
</dbReference>
<keyword evidence="6 13" id="KW-0808">Transferase</keyword>
<dbReference type="HAMAP" id="MF_01902">
    <property type="entry name" value="DNApol_error_prone"/>
    <property type="match status" value="1"/>
</dbReference>
<evidence type="ECO:0000313" key="16">
    <source>
        <dbReference type="EMBL" id="QEI07278.1"/>
    </source>
</evidence>
<dbReference type="Proteomes" id="UP000325161">
    <property type="component" value="Chromosome"/>
</dbReference>
<evidence type="ECO:0000256" key="14">
    <source>
        <dbReference type="SAM" id="MobiDB-lite"/>
    </source>
</evidence>
<comment type="function">
    <text evidence="13">DNA polymerase involved in damage-induced mutagenesis and translesion synthesis (TLS). It is not the major replicative DNA polymerase.</text>
</comment>
<dbReference type="SUPFAM" id="SSF89550">
    <property type="entry name" value="PHP domain-like"/>
    <property type="match status" value="1"/>
</dbReference>
<evidence type="ECO:0000313" key="17">
    <source>
        <dbReference type="Proteomes" id="UP000325161"/>
    </source>
</evidence>
<dbReference type="InterPro" id="IPR004805">
    <property type="entry name" value="DnaE2/DnaE/PolC"/>
</dbReference>
<dbReference type="InterPro" id="IPR011708">
    <property type="entry name" value="DNA_pol3_alpha_NTPase_dom"/>
</dbReference>
<sequence length="1206" mass="132755">MGDVVQADVVQGDVLPGDARRSEISEAYAQASRQIGGADPSAQAKSSPAERTASANAIHLSPGVPGPPTSTATGQPPNGRDELPAYAELHCLSNSSFLRGASWPEELVQQAKELSYSAIAITDECSLAGAPRAHFEAKKLNLTLVIGASFRLAGDDAPTLVALAKNREGYGNLSEMITLGRTRAEKGSYLITHEDFARPAQPNDHLRGLPDCFIILAAEHGVSDAVLDAQTAWACQVFGDRLRMGLTLHRRADDDRHQTVVQTVADRHGVPVVATGRVVMHTRARQTLHDTMTAIRLSQPVAQCGYSLAPNGQAHLRQRVDLAQLYPLEAMAETQRITENCLFRLSELEYEYPDEVVPEGTTPASFLRSETYIGAAKRFPTGIPEEVIAQIEKELALIAEKKYEPYFLTVYDIVKFARDEGILCQGRGSAANSAVCYCLHITEVDPKRGNNLFERFISRERDEAPDIDVDFEHQRREEVIQYIYRKYGRLRAALTAVVISYRPRSVLRDTGRALGIDAGIIDAVAKSHHYWDGRAGFGERLASCGLDPNSSVAQQWVILAERLASFPRHLSQHPGGFVISRGKLSRLVPIENAAMADRSVVQWDKDDIESLGLMKVDVLALGMLSVVRRALELVALRRQRPFIAQDIKDDDVPTFDMICKADTIGVFQIESRAQMSMLPRLRPRVYYDLVIQVAIVRPGPIQGGMVHPYLKRRQKLEEVTYPGALKPALERTEGVPIFQEQVMQIAMIAADFTPGEADQLRRSMAAWKRKGGLQHYYDKITKGMARNGYEPAFAEQIFAQIQGFGEYGFPESHAAGFALIAYQSAWLKCHEPEAFLAALLNSQPMGFYSPSTLVQDAQRHGVVVRPVDVMTSDWDATLEEVASGKRLVAVNQNDDPQPPLPHSFVAVSAIQAASQADECADDEADRSVSPWTHDARWSAEQAHLQDYESMHGTTCTPATAAQQDASEESPRPAVRLGMSLIKGMDRAAATRIAEARAVRPFTDMNDLALRADLNRAQLQALGDANALYQFAGHRRQALWQAVASAPDRGLLRHAGIEETEQPVLAAPTEGENLVSDYRSLALTLGRHPLALLRGKLSAMRFASAAQLQDYPSGRLARACGIVTVRQRPGTSKGTIFVTLEDETGVVNVIVWPRVVERQRQALLGSQLMGVYGTWQNENKVRHLVAGRLVNLSPMLGELGTRSRNFH</sequence>
<evidence type="ECO:0000256" key="8">
    <source>
        <dbReference type="ARBA" id="ARBA00022705"/>
    </source>
</evidence>
<evidence type="ECO:0000256" key="1">
    <source>
        <dbReference type="ARBA" id="ARBA00004496"/>
    </source>
</evidence>
<comment type="subcellular location">
    <subcellularLocation>
        <location evidence="1 13">Cytoplasm</location>
    </subcellularLocation>
</comment>
<evidence type="ECO:0000256" key="7">
    <source>
        <dbReference type="ARBA" id="ARBA00022695"/>
    </source>
</evidence>
<dbReference type="RefSeq" id="WP_148816325.1">
    <property type="nucleotide sequence ID" value="NZ_CP043046.1"/>
</dbReference>
<organism evidence="16 17">
    <name type="scientific">Pigmentiphaga aceris</name>
    <dbReference type="NCBI Taxonomy" id="1940612"/>
    <lineage>
        <taxon>Bacteria</taxon>
        <taxon>Pseudomonadati</taxon>
        <taxon>Pseudomonadota</taxon>
        <taxon>Betaproteobacteria</taxon>
        <taxon>Burkholderiales</taxon>
        <taxon>Alcaligenaceae</taxon>
        <taxon>Pigmentiphaga</taxon>
    </lineage>
</organism>
<keyword evidence="17" id="KW-1185">Reference proteome</keyword>
<keyword evidence="9 13" id="KW-0227">DNA damage</keyword>
<evidence type="ECO:0000256" key="4">
    <source>
        <dbReference type="ARBA" id="ARBA00017273"/>
    </source>
</evidence>
<evidence type="ECO:0000256" key="5">
    <source>
        <dbReference type="ARBA" id="ARBA00022490"/>
    </source>
</evidence>
<evidence type="ECO:0000256" key="10">
    <source>
        <dbReference type="ARBA" id="ARBA00022932"/>
    </source>
</evidence>
<reference evidence="16 17" key="1">
    <citation type="submission" date="2019-08" db="EMBL/GenBank/DDBJ databases">
        <title>Amphibian skin-associated Pigmentiphaga: genome sequence and occurrence across geography and hosts.</title>
        <authorList>
            <person name="Bletz M.C."/>
            <person name="Bunk B."/>
            <person name="Sproeer C."/>
            <person name="Biwer P."/>
            <person name="Reiter S."/>
            <person name="Rabemananjara F.C.E."/>
            <person name="Schulz S."/>
            <person name="Overmann J."/>
            <person name="Vences M."/>
        </authorList>
    </citation>
    <scope>NUCLEOTIDE SEQUENCE [LARGE SCALE GENOMIC DNA]</scope>
    <source>
        <strain evidence="16 17">Mada1488</strain>
    </source>
</reference>
<dbReference type="PANTHER" id="PTHR32294:SF4">
    <property type="entry name" value="ERROR-PRONE DNA POLYMERASE"/>
    <property type="match status" value="1"/>
</dbReference>
<dbReference type="CDD" id="cd04485">
    <property type="entry name" value="DnaE_OBF"/>
    <property type="match status" value="1"/>
</dbReference>
<dbReference type="InterPro" id="IPR003141">
    <property type="entry name" value="Pol/His_phosphatase_N"/>
</dbReference>
<dbReference type="GO" id="GO:0006260">
    <property type="term" value="P:DNA replication"/>
    <property type="evidence" value="ECO:0007669"/>
    <property type="project" value="UniProtKB-KW"/>
</dbReference>
<evidence type="ECO:0000256" key="9">
    <source>
        <dbReference type="ARBA" id="ARBA00022763"/>
    </source>
</evidence>
<comment type="catalytic activity">
    <reaction evidence="12 13">
        <text>DNA(n) + a 2'-deoxyribonucleoside 5'-triphosphate = DNA(n+1) + diphosphate</text>
        <dbReference type="Rhea" id="RHEA:22508"/>
        <dbReference type="Rhea" id="RHEA-COMP:17339"/>
        <dbReference type="Rhea" id="RHEA-COMP:17340"/>
        <dbReference type="ChEBI" id="CHEBI:33019"/>
        <dbReference type="ChEBI" id="CHEBI:61560"/>
        <dbReference type="ChEBI" id="CHEBI:173112"/>
        <dbReference type="EC" id="2.7.7.7"/>
    </reaction>
</comment>
<dbReference type="InterPro" id="IPR016195">
    <property type="entry name" value="Pol/histidinol_Pase-like"/>
</dbReference>
<dbReference type="AlphaFoldDB" id="A0A5C0AY21"/>
<dbReference type="CDD" id="cd07434">
    <property type="entry name" value="PHP_PolIIIA_DnaE2"/>
    <property type="match status" value="1"/>
</dbReference>
<protein>
    <recommendedName>
        <fullName evidence="4 13">Error-prone DNA polymerase</fullName>
        <ecNumber evidence="3 13">2.7.7.7</ecNumber>
    </recommendedName>
</protein>
<gene>
    <name evidence="13" type="primary">dnaE2</name>
    <name evidence="16" type="ORF">FXN63_16560</name>
</gene>